<accession>A0A069QE88</accession>
<name>A0A069QE88_HOYLO</name>
<proteinExistence type="predicted"/>
<reference evidence="1 2" key="1">
    <citation type="submission" date="2013-08" db="EMBL/GenBank/DDBJ databases">
        <authorList>
            <person name="Weinstock G."/>
            <person name="Sodergren E."/>
            <person name="Wylie T."/>
            <person name="Fulton L."/>
            <person name="Fulton R."/>
            <person name="Fronick C."/>
            <person name="O'Laughlin M."/>
            <person name="Godfrey J."/>
            <person name="Miner T."/>
            <person name="Herter B."/>
            <person name="Appelbaum E."/>
            <person name="Cordes M."/>
            <person name="Lek S."/>
            <person name="Wollam A."/>
            <person name="Pepin K.H."/>
            <person name="Palsikar V.B."/>
            <person name="Mitreva M."/>
            <person name="Wilson R.K."/>
        </authorList>
    </citation>
    <scope>NUCLEOTIDE SEQUENCE [LARGE SCALE GENOMIC DNA]</scope>
    <source>
        <strain evidence="1 2">ATCC 15930</strain>
    </source>
</reference>
<sequence>MPQYKVLVAPLQKACTDTTKGLYWHYKKIVARLQTACSSTTKGIVQTGCL</sequence>
<dbReference type="EMBL" id="JNGW01000119">
    <property type="protein sequence ID" value="KDR51178.1"/>
    <property type="molecule type" value="Genomic_DNA"/>
</dbReference>
<keyword evidence="2" id="KW-1185">Reference proteome</keyword>
<dbReference type="AlphaFoldDB" id="A0A069QE88"/>
<comment type="caution">
    <text evidence="1">The sequence shown here is derived from an EMBL/GenBank/DDBJ whole genome shotgun (WGS) entry which is preliminary data.</text>
</comment>
<gene>
    <name evidence="1" type="ORF">HMPREF1991_02746</name>
</gene>
<dbReference type="PATRIC" id="fig|1122985.7.peg.2841"/>
<evidence type="ECO:0000313" key="2">
    <source>
        <dbReference type="Proteomes" id="UP000027442"/>
    </source>
</evidence>
<dbReference type="HOGENOM" id="CLU_3121190_0_0_10"/>
<dbReference type="Proteomes" id="UP000027442">
    <property type="component" value="Unassembled WGS sequence"/>
</dbReference>
<evidence type="ECO:0000313" key="1">
    <source>
        <dbReference type="EMBL" id="KDR51178.1"/>
    </source>
</evidence>
<organism evidence="1 2">
    <name type="scientific">Hoylesella loescheii DSM 19665 = JCM 12249 = ATCC 15930</name>
    <dbReference type="NCBI Taxonomy" id="1122985"/>
    <lineage>
        <taxon>Bacteria</taxon>
        <taxon>Pseudomonadati</taxon>
        <taxon>Bacteroidota</taxon>
        <taxon>Bacteroidia</taxon>
        <taxon>Bacteroidales</taxon>
        <taxon>Prevotellaceae</taxon>
        <taxon>Hoylesella</taxon>
    </lineage>
</organism>
<protein>
    <submittedName>
        <fullName evidence="1">Uncharacterized protein</fullName>
    </submittedName>
</protein>